<dbReference type="AlphaFoldDB" id="A0AAV5QLY4"/>
<dbReference type="InterPro" id="IPR036047">
    <property type="entry name" value="F-box-like_dom_sf"/>
</dbReference>
<evidence type="ECO:0000313" key="3">
    <source>
        <dbReference type="Proteomes" id="UP001360560"/>
    </source>
</evidence>
<organism evidence="2 3">
    <name type="scientific">Saccharomycopsis crataegensis</name>
    <dbReference type="NCBI Taxonomy" id="43959"/>
    <lineage>
        <taxon>Eukaryota</taxon>
        <taxon>Fungi</taxon>
        <taxon>Dikarya</taxon>
        <taxon>Ascomycota</taxon>
        <taxon>Saccharomycotina</taxon>
        <taxon>Saccharomycetes</taxon>
        <taxon>Saccharomycopsidaceae</taxon>
        <taxon>Saccharomycopsis</taxon>
    </lineage>
</organism>
<dbReference type="PROSITE" id="PS50181">
    <property type="entry name" value="FBOX"/>
    <property type="match status" value="1"/>
</dbReference>
<name>A0AAV5QLY4_9ASCO</name>
<evidence type="ECO:0000313" key="2">
    <source>
        <dbReference type="EMBL" id="GMM35711.1"/>
    </source>
</evidence>
<dbReference type="EMBL" id="BTFZ01000011">
    <property type="protein sequence ID" value="GMM35711.1"/>
    <property type="molecule type" value="Genomic_DNA"/>
</dbReference>
<proteinExistence type="predicted"/>
<keyword evidence="3" id="KW-1185">Reference proteome</keyword>
<dbReference type="InterPro" id="IPR001810">
    <property type="entry name" value="F-box_dom"/>
</dbReference>
<feature type="domain" description="F-box" evidence="1">
    <location>
        <begin position="16"/>
        <end position="68"/>
    </location>
</feature>
<dbReference type="RefSeq" id="XP_064852707.1">
    <property type="nucleotide sequence ID" value="XM_064996635.1"/>
</dbReference>
<reference evidence="2 3" key="1">
    <citation type="journal article" date="2023" name="Elife">
        <title>Identification of key yeast species and microbe-microbe interactions impacting larval growth of Drosophila in the wild.</title>
        <authorList>
            <person name="Mure A."/>
            <person name="Sugiura Y."/>
            <person name="Maeda R."/>
            <person name="Honda K."/>
            <person name="Sakurai N."/>
            <person name="Takahashi Y."/>
            <person name="Watada M."/>
            <person name="Katoh T."/>
            <person name="Gotoh A."/>
            <person name="Gotoh Y."/>
            <person name="Taniguchi I."/>
            <person name="Nakamura K."/>
            <person name="Hayashi T."/>
            <person name="Katayama T."/>
            <person name="Uemura T."/>
            <person name="Hattori Y."/>
        </authorList>
    </citation>
    <scope>NUCLEOTIDE SEQUENCE [LARGE SCALE GENOMIC DNA]</scope>
    <source>
        <strain evidence="2 3">SC-9</strain>
    </source>
</reference>
<dbReference type="GeneID" id="90073686"/>
<protein>
    <recommendedName>
        <fullName evidence="1">F-box domain-containing protein</fullName>
    </recommendedName>
</protein>
<dbReference type="Pfam" id="PF12937">
    <property type="entry name" value="F-box-like"/>
    <property type="match status" value="1"/>
</dbReference>
<dbReference type="Proteomes" id="UP001360560">
    <property type="component" value="Unassembled WGS sequence"/>
</dbReference>
<accession>A0AAV5QLY4</accession>
<dbReference type="SUPFAM" id="SSF81383">
    <property type="entry name" value="F-box domain"/>
    <property type="match status" value="1"/>
</dbReference>
<evidence type="ECO:0000259" key="1">
    <source>
        <dbReference type="PROSITE" id="PS50181"/>
    </source>
</evidence>
<sequence length="390" mass="45304">MSPPLRKKQKRGKEQELHLLSFPNELLSFIFSRLSPRDIINLSLVNKKHRKCLLPFVFRSVTMCWEEIEKFTKAFNLRAPTVDYSTPSYNLSTTRLVSLVTSLSIIEANNKLEWHLFNHLDLIITKLSNINDLSIKISSASFCLKYFAFKDSIKSLTLETDKINSLFNLEHLNQFSSIENLTLKNFRFVNFKNGTNENEDYEDATSDFEKAHHEKLFHLPCITNLSLINCSWDYPFNLNQFVYKSPASLDHSLSSIILSYSEENSFLLSERFKHYLSNPIISPSLQSFTLDLKNNKDIVKYVNIETYLSIVKLRDLKSVSLLGIPFQDCDFFHSLFDGNDSISSFRISFSGFCFRDKNQKLQLEGKIASHLQDLAGTRHLRWRVFRSPEC</sequence>
<dbReference type="Gene3D" id="1.20.1280.50">
    <property type="match status" value="1"/>
</dbReference>
<comment type="caution">
    <text evidence="2">The sequence shown here is derived from an EMBL/GenBank/DDBJ whole genome shotgun (WGS) entry which is preliminary data.</text>
</comment>
<gene>
    <name evidence="2" type="ORF">DASC09_030360</name>
</gene>